<accession>A0A9E7NFN2</accession>
<gene>
    <name evidence="2" type="ORF">NGM29_20900</name>
</gene>
<name>A0A9E7NFN2_9EURY</name>
<dbReference type="EMBL" id="CP100358">
    <property type="protein sequence ID" value="UTF55953.1"/>
    <property type="molecule type" value="Genomic_DNA"/>
</dbReference>
<dbReference type="KEGG" id="sawl:NGM29_20900"/>
<feature type="region of interest" description="Disordered" evidence="1">
    <location>
        <begin position="128"/>
        <end position="151"/>
    </location>
</feature>
<geneLocation type="plasmid" evidence="2 3">
    <name>unnamed3</name>
</geneLocation>
<keyword evidence="2" id="KW-0614">Plasmid</keyword>
<dbReference type="RefSeq" id="WP_254161497.1">
    <property type="nucleotide sequence ID" value="NZ_CP100358.1"/>
</dbReference>
<dbReference type="AlphaFoldDB" id="A0A9E7NFN2"/>
<reference evidence="2" key="1">
    <citation type="submission" date="2022-06" db="EMBL/GenBank/DDBJ databases">
        <title>Diverse halophilic archaea isolated from saline environments.</title>
        <authorList>
            <person name="Cui H.-L."/>
        </authorList>
    </citation>
    <scope>NUCLEOTIDE SEQUENCE</scope>
    <source>
        <strain evidence="2">WLHS1</strain>
        <plasmid evidence="2">unnamed3</plasmid>
    </source>
</reference>
<evidence type="ECO:0000313" key="2">
    <source>
        <dbReference type="EMBL" id="UTF55953.1"/>
    </source>
</evidence>
<feature type="compositionally biased region" description="Basic and acidic residues" evidence="1">
    <location>
        <begin position="129"/>
        <end position="151"/>
    </location>
</feature>
<sequence length="151" mass="17079">MAKDSLLGRVKRQIVTWGWKLQRTYRDDHGAYCVRATYRGQTFYCVAKETAHQGLASFGPRVTKRAADTDSLLVEFFGEEPRLGEAYVFDPAFVLEVADESRGASKKGQITTWYELPLDHGAILGDVVSGRDEPDRDVNEHKPRPVKITDY</sequence>
<dbReference type="Proteomes" id="UP001056855">
    <property type="component" value="Plasmid unnamed3"/>
</dbReference>
<evidence type="ECO:0000256" key="1">
    <source>
        <dbReference type="SAM" id="MobiDB-lite"/>
    </source>
</evidence>
<proteinExistence type="predicted"/>
<dbReference type="GeneID" id="73292560"/>
<protein>
    <submittedName>
        <fullName evidence="2">Uncharacterized protein</fullName>
    </submittedName>
</protein>
<keyword evidence="3" id="KW-1185">Reference proteome</keyword>
<evidence type="ECO:0000313" key="3">
    <source>
        <dbReference type="Proteomes" id="UP001056855"/>
    </source>
</evidence>
<organism evidence="2 3">
    <name type="scientific">Natronosalvus rutilus</name>
    <dbReference type="NCBI Taxonomy" id="2953753"/>
    <lineage>
        <taxon>Archaea</taxon>
        <taxon>Methanobacteriati</taxon>
        <taxon>Methanobacteriota</taxon>
        <taxon>Stenosarchaea group</taxon>
        <taxon>Halobacteria</taxon>
        <taxon>Halobacteriales</taxon>
        <taxon>Natrialbaceae</taxon>
        <taxon>Natronosalvus</taxon>
    </lineage>
</organism>